<evidence type="ECO:0000256" key="6">
    <source>
        <dbReference type="ARBA" id="ARBA00023012"/>
    </source>
</evidence>
<dbReference type="EMBL" id="VFOX01000002">
    <property type="protein sequence ID" value="TQL81793.1"/>
    <property type="molecule type" value="Genomic_DNA"/>
</dbReference>
<dbReference type="InterPro" id="IPR005467">
    <property type="entry name" value="His_kinase_dom"/>
</dbReference>
<dbReference type="EC" id="2.7.13.3" evidence="2"/>
<dbReference type="InterPro" id="IPR035965">
    <property type="entry name" value="PAS-like_dom_sf"/>
</dbReference>
<accession>A0A543BAM2</accession>
<dbReference type="Pfam" id="PF02518">
    <property type="entry name" value="HATPase_c"/>
    <property type="match status" value="1"/>
</dbReference>
<dbReference type="SUPFAM" id="SSF55874">
    <property type="entry name" value="ATPase domain of HSP90 chaperone/DNA topoisomerase II/histidine kinase"/>
    <property type="match status" value="1"/>
</dbReference>
<dbReference type="Proteomes" id="UP000317209">
    <property type="component" value="Unassembled WGS sequence"/>
</dbReference>
<dbReference type="PRINTS" id="PR00344">
    <property type="entry name" value="BCTRLSENSOR"/>
</dbReference>
<evidence type="ECO:0000256" key="7">
    <source>
        <dbReference type="SAM" id="MobiDB-lite"/>
    </source>
</evidence>
<dbReference type="InterPro" id="IPR039506">
    <property type="entry name" value="SPOB_a"/>
</dbReference>
<comment type="catalytic activity">
    <reaction evidence="1">
        <text>ATP + protein L-histidine = ADP + protein N-phospho-L-histidine.</text>
        <dbReference type="EC" id="2.7.13.3"/>
    </reaction>
</comment>
<feature type="region of interest" description="Disordered" evidence="7">
    <location>
        <begin position="1"/>
        <end position="23"/>
    </location>
</feature>
<sequence length="348" mass="37135">MRRQQSTSDAVHRAEPRPGEHADADRAALLESISDTAIGIDHRGALTWFNPAAADLLHLTMQSIGHDAEQLVADASGMSTGRALEARLIQIGGRLLMVSSDREALRSAQRSRLVIFRDYSRDAAMLRDLDGAQEHIEALRAHGHEFANTLHIVKGLLEMGESQRALDFVRSGGLSGDLALAVDEIADPSIRALIRAYRARARERGIDLTPAATSAFPDLAGADPGFLEASLLIVGNFLSNAVESCAHGDRIDIAITTAESALTTGLLVHIRVDDSGPGVASDLRERLFALGTTTKTGSTARGCGLGIVHGTVTRLGGTCTFERSGLGGTRFEASLPVPESERWRFTDG</sequence>
<evidence type="ECO:0000256" key="2">
    <source>
        <dbReference type="ARBA" id="ARBA00012438"/>
    </source>
</evidence>
<keyword evidence="6" id="KW-0902">Two-component regulatory system</keyword>
<dbReference type="PANTHER" id="PTHR43547:SF10">
    <property type="entry name" value="SENSOR HISTIDINE KINASE DCUS"/>
    <property type="match status" value="1"/>
</dbReference>
<reference evidence="9 10" key="1">
    <citation type="submission" date="2019-06" db="EMBL/GenBank/DDBJ databases">
        <title>Sequencing the genomes of 1000 actinobacteria strains.</title>
        <authorList>
            <person name="Klenk H.-P."/>
        </authorList>
    </citation>
    <scope>NUCLEOTIDE SEQUENCE [LARGE SCALE GENOMIC DNA]</scope>
    <source>
        <strain evidence="9 10">DSM 20169</strain>
    </source>
</reference>
<dbReference type="Gene3D" id="3.30.565.10">
    <property type="entry name" value="Histidine kinase-like ATPase, C-terminal domain"/>
    <property type="match status" value="1"/>
</dbReference>
<keyword evidence="4" id="KW-0808">Transferase</keyword>
<evidence type="ECO:0000313" key="10">
    <source>
        <dbReference type="Proteomes" id="UP000317209"/>
    </source>
</evidence>
<dbReference type="InterPro" id="IPR016120">
    <property type="entry name" value="Sig_transdc_His_kin_SpoOB"/>
</dbReference>
<comment type="caution">
    <text evidence="9">The sequence shown here is derived from an EMBL/GenBank/DDBJ whole genome shotgun (WGS) entry which is preliminary data.</text>
</comment>
<gene>
    <name evidence="9" type="ORF">FB560_3269</name>
</gene>
<evidence type="ECO:0000313" key="9">
    <source>
        <dbReference type="EMBL" id="TQL81793.1"/>
    </source>
</evidence>
<name>A0A543BAM2_9MICO</name>
<dbReference type="InterPro" id="IPR004358">
    <property type="entry name" value="Sig_transdc_His_kin-like_C"/>
</dbReference>
<dbReference type="InterPro" id="IPR036890">
    <property type="entry name" value="HATPase_C_sf"/>
</dbReference>
<keyword evidence="5 9" id="KW-0418">Kinase</keyword>
<feature type="compositionally biased region" description="Basic and acidic residues" evidence="7">
    <location>
        <begin position="10"/>
        <end position="23"/>
    </location>
</feature>
<protein>
    <recommendedName>
        <fullName evidence="2">histidine kinase</fullName>
        <ecNumber evidence="2">2.7.13.3</ecNumber>
    </recommendedName>
</protein>
<dbReference type="Gene3D" id="1.10.287.130">
    <property type="match status" value="1"/>
</dbReference>
<evidence type="ECO:0000259" key="8">
    <source>
        <dbReference type="PROSITE" id="PS50109"/>
    </source>
</evidence>
<evidence type="ECO:0000256" key="1">
    <source>
        <dbReference type="ARBA" id="ARBA00000085"/>
    </source>
</evidence>
<organism evidence="9 10">
    <name type="scientific">Microbacterium saperdae</name>
    <dbReference type="NCBI Taxonomy" id="69368"/>
    <lineage>
        <taxon>Bacteria</taxon>
        <taxon>Bacillati</taxon>
        <taxon>Actinomycetota</taxon>
        <taxon>Actinomycetes</taxon>
        <taxon>Micrococcales</taxon>
        <taxon>Microbacteriaceae</taxon>
        <taxon>Microbacterium</taxon>
    </lineage>
</organism>
<dbReference type="Gene3D" id="3.30.450.20">
    <property type="entry name" value="PAS domain"/>
    <property type="match status" value="1"/>
</dbReference>
<evidence type="ECO:0000256" key="4">
    <source>
        <dbReference type="ARBA" id="ARBA00022679"/>
    </source>
</evidence>
<dbReference type="GO" id="GO:0000155">
    <property type="term" value="F:phosphorelay sensor kinase activity"/>
    <property type="evidence" value="ECO:0007669"/>
    <property type="project" value="InterPro"/>
</dbReference>
<proteinExistence type="predicted"/>
<evidence type="ECO:0000256" key="3">
    <source>
        <dbReference type="ARBA" id="ARBA00022553"/>
    </source>
</evidence>
<dbReference type="PROSITE" id="PS50109">
    <property type="entry name" value="HIS_KIN"/>
    <property type="match status" value="1"/>
</dbReference>
<dbReference type="SUPFAM" id="SSF55890">
    <property type="entry name" value="Sporulation response regulatory protein Spo0B"/>
    <property type="match status" value="1"/>
</dbReference>
<dbReference type="InterPro" id="IPR003594">
    <property type="entry name" value="HATPase_dom"/>
</dbReference>
<dbReference type="RefSeq" id="WP_170198186.1">
    <property type="nucleotide sequence ID" value="NZ_VFOX01000002.1"/>
</dbReference>
<dbReference type="PANTHER" id="PTHR43547">
    <property type="entry name" value="TWO-COMPONENT HISTIDINE KINASE"/>
    <property type="match status" value="1"/>
</dbReference>
<evidence type="ECO:0000256" key="5">
    <source>
        <dbReference type="ARBA" id="ARBA00022777"/>
    </source>
</evidence>
<keyword evidence="3" id="KW-0597">Phosphoprotein</keyword>
<feature type="domain" description="Histidine kinase" evidence="8">
    <location>
        <begin position="233"/>
        <end position="339"/>
    </location>
</feature>
<dbReference type="SMART" id="SM00387">
    <property type="entry name" value="HATPase_c"/>
    <property type="match status" value="1"/>
</dbReference>
<keyword evidence="10" id="KW-1185">Reference proteome</keyword>
<dbReference type="AlphaFoldDB" id="A0A543BAM2"/>
<dbReference type="SUPFAM" id="SSF55785">
    <property type="entry name" value="PYP-like sensor domain (PAS domain)"/>
    <property type="match status" value="1"/>
</dbReference>
<dbReference type="Pfam" id="PF14689">
    <property type="entry name" value="SPOB_a"/>
    <property type="match status" value="1"/>
</dbReference>